<evidence type="ECO:0000313" key="2">
    <source>
        <dbReference type="Proteomes" id="UP000294855"/>
    </source>
</evidence>
<dbReference type="EMBL" id="SNYS01000008">
    <property type="protein sequence ID" value="TDQ68733.1"/>
    <property type="molecule type" value="Genomic_DNA"/>
</dbReference>
<dbReference type="AlphaFoldDB" id="A0A484F3I0"/>
<evidence type="ECO:0000313" key="1">
    <source>
        <dbReference type="EMBL" id="TDQ68733.1"/>
    </source>
</evidence>
<reference evidence="1 2" key="1">
    <citation type="submission" date="2019-03" db="EMBL/GenBank/DDBJ databases">
        <title>Genomic Encyclopedia of Type Strains, Phase IV (KMG-IV): sequencing the most valuable type-strain genomes for metagenomic binning, comparative biology and taxonomic classification.</title>
        <authorList>
            <person name="Goeker M."/>
        </authorList>
    </citation>
    <scope>NUCLEOTIDE SEQUENCE [LARGE SCALE GENOMIC DNA]</scope>
    <source>
        <strain evidence="1 2">DSM 13328</strain>
    </source>
</reference>
<gene>
    <name evidence="1" type="ORF">C7391_0925</name>
</gene>
<comment type="caution">
    <text evidence="1">The sequence shown here is derived from an EMBL/GenBank/DDBJ whole genome shotgun (WGS) entry which is preliminary data.</text>
</comment>
<dbReference type="Proteomes" id="UP000294855">
    <property type="component" value="Unassembled WGS sequence"/>
</dbReference>
<protein>
    <submittedName>
        <fullName evidence="1">Uncharacterized protein</fullName>
    </submittedName>
</protein>
<sequence length="38" mass="4559">MFDEKFFDSEEIDTKTQKLINTNQAYELDVDKFIRASK</sequence>
<proteinExistence type="predicted"/>
<name>A0A484F3I0_9EURY</name>
<organism evidence="1 2">
    <name type="scientific">Methanimicrococcus blatticola</name>
    <dbReference type="NCBI Taxonomy" id="91560"/>
    <lineage>
        <taxon>Archaea</taxon>
        <taxon>Methanobacteriati</taxon>
        <taxon>Methanobacteriota</taxon>
        <taxon>Stenosarchaea group</taxon>
        <taxon>Methanomicrobia</taxon>
        <taxon>Methanosarcinales</taxon>
        <taxon>Methanosarcinaceae</taxon>
        <taxon>Methanimicrococcus</taxon>
    </lineage>
</organism>
<keyword evidence="2" id="KW-1185">Reference proteome</keyword>
<accession>A0A484F3I0</accession>